<evidence type="ECO:0000313" key="2">
    <source>
        <dbReference type="EMBL" id="CAG2065879.1"/>
    </source>
</evidence>
<organism evidence="2 3">
    <name type="scientific">Timema podura</name>
    <name type="common">Walking stick</name>
    <dbReference type="NCBI Taxonomy" id="61482"/>
    <lineage>
        <taxon>Eukaryota</taxon>
        <taxon>Metazoa</taxon>
        <taxon>Ecdysozoa</taxon>
        <taxon>Arthropoda</taxon>
        <taxon>Hexapoda</taxon>
        <taxon>Insecta</taxon>
        <taxon>Pterygota</taxon>
        <taxon>Neoptera</taxon>
        <taxon>Polyneoptera</taxon>
        <taxon>Phasmatodea</taxon>
        <taxon>Timematodea</taxon>
        <taxon>Timematoidea</taxon>
        <taxon>Timematidae</taxon>
        <taxon>Timema</taxon>
    </lineage>
</organism>
<comment type="caution">
    <text evidence="2">The sequence shown here is derived from an EMBL/GenBank/DDBJ whole genome shotgun (WGS) entry which is preliminary data.</text>
</comment>
<name>A0ABN7PDL6_TIMPD</name>
<protein>
    <submittedName>
        <fullName evidence="2">Uncharacterized protein</fullName>
    </submittedName>
</protein>
<dbReference type="EMBL" id="CAJPIN010047726">
    <property type="protein sequence ID" value="CAG2065879.1"/>
    <property type="molecule type" value="Genomic_DNA"/>
</dbReference>
<reference evidence="2" key="1">
    <citation type="submission" date="2021-03" db="EMBL/GenBank/DDBJ databases">
        <authorList>
            <person name="Tran Van P."/>
        </authorList>
    </citation>
    <scope>NUCLEOTIDE SEQUENCE</scope>
</reference>
<feature type="region of interest" description="Disordered" evidence="1">
    <location>
        <begin position="130"/>
        <end position="169"/>
    </location>
</feature>
<accession>A0ABN7PDL6</accession>
<sequence>MGPKRSSQNKTYDTAVVLASQLSKKPTFLEMQQATNDIPTTQSIGNKTVVPNVSSETSIPSILINKSDDIKITDVTRVDSDVKIIEKSTISTVIDCSKVDQTVAANVSLMADKDDAAIITDTATPLSTSAVLPTYTPESPNMENTNRGGAENEINTRSAMGPKRSSQNKTYDTAVVLASQLSKKPTFLEMQQATNDIPTTHSIGNKTVVPNMSSETSIPSILINKSEDIKMTDVTRVDSDVKIIETSTISAVINCSKVDQTIATNVSSMADKDDAAIITDTATPLSTPAVLPTYTPESPNIENTNQEVGDIENQITNILNDGIHANDALVTSLDKSVISTSVHDGVSVAEQLDNVAEEDKTSVVHQASQTDMELCIEDSDGGLKFIPVAQPISLAPIATTNAATVTTATVSTAPTPPSSNKPLPRNT</sequence>
<evidence type="ECO:0000313" key="3">
    <source>
        <dbReference type="Proteomes" id="UP001153148"/>
    </source>
</evidence>
<feature type="region of interest" description="Disordered" evidence="1">
    <location>
        <begin position="408"/>
        <end position="427"/>
    </location>
</feature>
<gene>
    <name evidence="2" type="ORF">TPAB3V08_LOCUS12822</name>
</gene>
<dbReference type="Proteomes" id="UP001153148">
    <property type="component" value="Unassembled WGS sequence"/>
</dbReference>
<evidence type="ECO:0000256" key="1">
    <source>
        <dbReference type="SAM" id="MobiDB-lite"/>
    </source>
</evidence>
<proteinExistence type="predicted"/>
<keyword evidence="3" id="KW-1185">Reference proteome</keyword>
<feature type="non-terminal residue" evidence="2">
    <location>
        <position position="427"/>
    </location>
</feature>